<keyword evidence="5" id="KW-0408">Iron</keyword>
<dbReference type="InterPro" id="IPR024007">
    <property type="entry name" value="FeFe-hyd_mat_HydG"/>
</dbReference>
<dbReference type="SUPFAM" id="SSF102114">
    <property type="entry name" value="Radical SAM enzymes"/>
    <property type="match status" value="1"/>
</dbReference>
<dbReference type="SFLD" id="SFLDS00029">
    <property type="entry name" value="Radical_SAM"/>
    <property type="match status" value="1"/>
</dbReference>
<organism evidence="9 10">
    <name type="scientific">Candidatus Auribacter fodinae</name>
    <dbReference type="NCBI Taxonomy" id="2093366"/>
    <lineage>
        <taxon>Bacteria</taxon>
        <taxon>Pseudomonadati</taxon>
        <taxon>Candidatus Auribacterota</taxon>
        <taxon>Candidatus Auribacteria</taxon>
        <taxon>Candidatus Auribacterales</taxon>
        <taxon>Candidatus Auribacteraceae</taxon>
        <taxon>Candidatus Auribacter</taxon>
    </lineage>
</organism>
<sequence>MKTPDLMDDRDLEIINDEEIYRILEKNSSADPAEIREILAEGRELKGISLEKTTKLLTVEDPDLLQEIYNTASYVKNEIYGQRLVLFAPLYISNLCYNECLYCAFRATNKHLKRQVLTQEQIAEEVAALIDEGQKRVLLVAGESYPEEGLDYVLKAIDTVYSVSRGKGQNIRRVNVNIAPLDRDDFKRLKDAQIGTYQIFQETYHYDTYKKLHMGGPKRNYKYRLRAIDRAFEAGIDDVGIGVLFGLCDYKFEVVALRSHIRHLEKNFGLGPHTISVPRLEPADQSYIASHPPAPVSDQNFKKIIAVLRISVPYTGLILSTRENAAMRGEAFAMGISQISAGSKTNPGGYHVSPTEKSTATAEQFSLGDTRPLDEVVRDVVKHGYVPSFCTSCYRRGRTGLDFMELAKPGEIKKFCAPNAILTFAEYLNDYASEETKKEGRKLIDKLLKDIDSPNVMNKYQQIMDGERDIIV</sequence>
<dbReference type="GO" id="GO:0046872">
    <property type="term" value="F:metal ion binding"/>
    <property type="evidence" value="ECO:0007669"/>
    <property type="project" value="UniProtKB-KW"/>
</dbReference>
<dbReference type="InterPro" id="IPR013785">
    <property type="entry name" value="Aldolase_TIM"/>
</dbReference>
<accession>A0A3A4R1B1</accession>
<feature type="domain" description="Radical SAM core" evidence="8">
    <location>
        <begin position="82"/>
        <end position="314"/>
    </location>
</feature>
<keyword evidence="2" id="KW-0004">4Fe-4S</keyword>
<dbReference type="SFLD" id="SFLDG01060">
    <property type="entry name" value="BATS_domain_containing"/>
    <property type="match status" value="1"/>
</dbReference>
<dbReference type="InterPro" id="IPR006638">
    <property type="entry name" value="Elp3/MiaA/NifB-like_rSAM"/>
</dbReference>
<dbReference type="EMBL" id="QZJZ01000061">
    <property type="protein sequence ID" value="RJP58772.1"/>
    <property type="molecule type" value="Genomic_DNA"/>
</dbReference>
<proteinExistence type="predicted"/>
<dbReference type="GO" id="GO:0044272">
    <property type="term" value="P:sulfur compound biosynthetic process"/>
    <property type="evidence" value="ECO:0007669"/>
    <property type="project" value="UniProtKB-ARBA"/>
</dbReference>
<dbReference type="InterPro" id="IPR058240">
    <property type="entry name" value="rSAM_sf"/>
</dbReference>
<dbReference type="Proteomes" id="UP000266426">
    <property type="component" value="Unassembled WGS sequence"/>
</dbReference>
<comment type="caution">
    <text evidence="9">The sequence shown here is derived from an EMBL/GenBank/DDBJ whole genome shotgun (WGS) entry which is preliminary data.</text>
</comment>
<evidence type="ECO:0000256" key="3">
    <source>
        <dbReference type="ARBA" id="ARBA00022691"/>
    </source>
</evidence>
<keyword evidence="4" id="KW-0479">Metal-binding</keyword>
<dbReference type="PROSITE" id="PS51918">
    <property type="entry name" value="RADICAL_SAM"/>
    <property type="match status" value="1"/>
</dbReference>
<reference evidence="9 10" key="1">
    <citation type="journal article" date="2017" name="ISME J.">
        <title>Energy and carbon metabolisms in a deep terrestrial subsurface fluid microbial community.</title>
        <authorList>
            <person name="Momper L."/>
            <person name="Jungbluth S.P."/>
            <person name="Lee M.D."/>
            <person name="Amend J.P."/>
        </authorList>
    </citation>
    <scope>NUCLEOTIDE SEQUENCE [LARGE SCALE GENOMIC DNA]</scope>
    <source>
        <strain evidence="9">SURF_26</strain>
    </source>
</reference>
<dbReference type="NCBIfam" id="TIGR03955">
    <property type="entry name" value="rSAM_HydG"/>
    <property type="match status" value="1"/>
</dbReference>
<evidence type="ECO:0000256" key="2">
    <source>
        <dbReference type="ARBA" id="ARBA00022485"/>
    </source>
</evidence>
<evidence type="ECO:0000256" key="7">
    <source>
        <dbReference type="ARBA" id="ARBA00034078"/>
    </source>
</evidence>
<dbReference type="PANTHER" id="PTHR43583:SF2">
    <property type="entry name" value="THIAZOLE BIOSYNTHESIS PROTEIN"/>
    <property type="match status" value="1"/>
</dbReference>
<dbReference type="GO" id="GO:0042364">
    <property type="term" value="P:water-soluble vitamin biosynthetic process"/>
    <property type="evidence" value="ECO:0007669"/>
    <property type="project" value="UniProtKB-ARBA"/>
</dbReference>
<dbReference type="Pfam" id="PF04055">
    <property type="entry name" value="Radical_SAM"/>
    <property type="match status" value="1"/>
</dbReference>
<protein>
    <submittedName>
        <fullName evidence="9">[FeFe] hydrogenase H-cluster radical SAM maturase HydG</fullName>
    </submittedName>
</protein>
<comment type="cofactor">
    <cofactor evidence="1">
        <name>[4Fe-4S] cluster</name>
        <dbReference type="ChEBI" id="CHEBI:49883"/>
    </cofactor>
</comment>
<dbReference type="Pfam" id="PF06968">
    <property type="entry name" value="BATS"/>
    <property type="match status" value="1"/>
</dbReference>
<evidence type="ECO:0000256" key="5">
    <source>
        <dbReference type="ARBA" id="ARBA00023004"/>
    </source>
</evidence>
<dbReference type="GO" id="GO:0003824">
    <property type="term" value="F:catalytic activity"/>
    <property type="evidence" value="ECO:0007669"/>
    <property type="project" value="InterPro"/>
</dbReference>
<dbReference type="InterPro" id="IPR007197">
    <property type="entry name" value="rSAM"/>
</dbReference>
<evidence type="ECO:0000259" key="8">
    <source>
        <dbReference type="PROSITE" id="PS51918"/>
    </source>
</evidence>
<evidence type="ECO:0000313" key="9">
    <source>
        <dbReference type="EMBL" id="RJP58772.1"/>
    </source>
</evidence>
<comment type="cofactor">
    <cofactor evidence="7">
        <name>[2Fe-2S] cluster</name>
        <dbReference type="ChEBI" id="CHEBI:190135"/>
    </cofactor>
</comment>
<dbReference type="CDD" id="cd01335">
    <property type="entry name" value="Radical_SAM"/>
    <property type="match status" value="1"/>
</dbReference>
<dbReference type="PANTHER" id="PTHR43583">
    <property type="entry name" value="2-IMINOACETATE SYNTHASE"/>
    <property type="match status" value="1"/>
</dbReference>
<dbReference type="AlphaFoldDB" id="A0A3A4R1B1"/>
<dbReference type="InterPro" id="IPR034428">
    <property type="entry name" value="ThiH/NoCL/HydG-like"/>
</dbReference>
<dbReference type="SFLD" id="SFLDF00319">
    <property type="entry name" value="Fe_hydrogenase_maturase_(HydG"/>
    <property type="match status" value="1"/>
</dbReference>
<evidence type="ECO:0000256" key="1">
    <source>
        <dbReference type="ARBA" id="ARBA00001966"/>
    </source>
</evidence>
<evidence type="ECO:0000256" key="4">
    <source>
        <dbReference type="ARBA" id="ARBA00022723"/>
    </source>
</evidence>
<dbReference type="Gene3D" id="3.20.20.70">
    <property type="entry name" value="Aldolase class I"/>
    <property type="match status" value="1"/>
</dbReference>
<dbReference type="SFLD" id="SFLDG01081">
    <property type="entry name" value="cleavage_of_the_Ca-Cb_bond_in"/>
    <property type="match status" value="1"/>
</dbReference>
<gene>
    <name evidence="9" type="primary">hydG</name>
    <name evidence="9" type="ORF">C4541_07395</name>
</gene>
<keyword evidence="6" id="KW-0411">Iron-sulfur</keyword>
<evidence type="ECO:0000256" key="6">
    <source>
        <dbReference type="ARBA" id="ARBA00023014"/>
    </source>
</evidence>
<keyword evidence="3" id="KW-0949">S-adenosyl-L-methionine</keyword>
<evidence type="ECO:0000313" key="10">
    <source>
        <dbReference type="Proteomes" id="UP000266426"/>
    </source>
</evidence>
<dbReference type="InterPro" id="IPR010722">
    <property type="entry name" value="BATS_dom"/>
</dbReference>
<dbReference type="SMART" id="SM00876">
    <property type="entry name" value="BATS"/>
    <property type="match status" value="1"/>
</dbReference>
<dbReference type="SMART" id="SM00729">
    <property type="entry name" value="Elp3"/>
    <property type="match status" value="1"/>
</dbReference>
<name>A0A3A4R1B1_9BACT</name>
<dbReference type="GO" id="GO:0051539">
    <property type="term" value="F:4 iron, 4 sulfur cluster binding"/>
    <property type="evidence" value="ECO:0007669"/>
    <property type="project" value="UniProtKB-KW"/>
</dbReference>